<dbReference type="AlphaFoldDB" id="A0A7C3J2C7"/>
<feature type="transmembrane region" description="Helical" evidence="1">
    <location>
        <begin position="41"/>
        <end position="62"/>
    </location>
</feature>
<dbReference type="PANTHER" id="PTHR35866">
    <property type="entry name" value="PUTATIVE-RELATED"/>
    <property type="match status" value="1"/>
</dbReference>
<comment type="caution">
    <text evidence="2">The sequence shown here is derived from an EMBL/GenBank/DDBJ whole genome shotgun (WGS) entry which is preliminary data.</text>
</comment>
<reference evidence="2" key="1">
    <citation type="journal article" date="2020" name="mSystems">
        <title>Genome- and Community-Level Interaction Insights into Carbon Utilization and Element Cycling Functions of Hydrothermarchaeota in Hydrothermal Sediment.</title>
        <authorList>
            <person name="Zhou Z."/>
            <person name="Liu Y."/>
            <person name="Xu W."/>
            <person name="Pan J."/>
            <person name="Luo Z.H."/>
            <person name="Li M."/>
        </authorList>
    </citation>
    <scope>NUCLEOTIDE SEQUENCE [LARGE SCALE GENOMIC DNA]</scope>
    <source>
        <strain evidence="2">SpSt-468</strain>
    </source>
</reference>
<name>A0A7C3J2C7_9CREN</name>
<keyword evidence="1" id="KW-1133">Transmembrane helix</keyword>
<keyword evidence="1" id="KW-0812">Transmembrane</keyword>
<dbReference type="Pfam" id="PF03692">
    <property type="entry name" value="CxxCxxCC"/>
    <property type="match status" value="1"/>
</dbReference>
<accession>A0A7C3J2C7</accession>
<sequence>MVAAALANTAQTKKTIDAKDHMFARIYITTIWLDNPSIFKIYPASILISAIAYLFTLITMVIDKTPLPELEMFLAKCLPGFQCCRCARCCQGKIIPLYPTDVERIEGKIKESFITPTSRDEEEVTGARYKMRMPGGRCIFLEGKSCRIYEMRPDTCRRHPFIVTGKNILVSSTCQGVDWDTIGKEEDYRGCSQNIAAAIDNYLERRRTMG</sequence>
<dbReference type="InterPro" id="IPR005358">
    <property type="entry name" value="Puta_zinc/iron-chelating_dom"/>
</dbReference>
<gene>
    <name evidence="2" type="ORF">ENS19_04470</name>
</gene>
<evidence type="ECO:0000256" key="1">
    <source>
        <dbReference type="SAM" id="Phobius"/>
    </source>
</evidence>
<organism evidence="2">
    <name type="scientific">Candidatus Methanomethylicus mesodigestus</name>
    <dbReference type="NCBI Taxonomy" id="1867258"/>
    <lineage>
        <taxon>Archaea</taxon>
        <taxon>Thermoproteota</taxon>
        <taxon>Methanosuratincolia</taxon>
        <taxon>Candidatus Methanomethylicales</taxon>
        <taxon>Candidatus Methanomethylicaceae</taxon>
        <taxon>Candidatus Methanomethylicus</taxon>
    </lineage>
</organism>
<dbReference type="EMBL" id="DSTX01000007">
    <property type="protein sequence ID" value="HFK20519.1"/>
    <property type="molecule type" value="Genomic_DNA"/>
</dbReference>
<protein>
    <submittedName>
        <fullName evidence="2">YkgJ family cysteine cluster protein</fullName>
    </submittedName>
</protein>
<evidence type="ECO:0000313" key="2">
    <source>
        <dbReference type="EMBL" id="HFK20519.1"/>
    </source>
</evidence>
<proteinExistence type="predicted"/>
<dbReference type="PANTHER" id="PTHR35866:SF1">
    <property type="entry name" value="YKGJ FAMILY CYSTEINE CLUSTER PROTEIN"/>
    <property type="match status" value="1"/>
</dbReference>
<keyword evidence="1" id="KW-0472">Membrane</keyword>